<organism evidence="3 4">
    <name type="scientific">Flexivirga caeni</name>
    <dbReference type="NCBI Taxonomy" id="2294115"/>
    <lineage>
        <taxon>Bacteria</taxon>
        <taxon>Bacillati</taxon>
        <taxon>Actinomycetota</taxon>
        <taxon>Actinomycetes</taxon>
        <taxon>Micrococcales</taxon>
        <taxon>Dermacoccaceae</taxon>
        <taxon>Flexivirga</taxon>
    </lineage>
</organism>
<dbReference type="SUPFAM" id="SSF54909">
    <property type="entry name" value="Dimeric alpha+beta barrel"/>
    <property type="match status" value="1"/>
</dbReference>
<feature type="domain" description="YCII-related" evidence="2">
    <location>
        <begin position="50"/>
        <end position="94"/>
    </location>
</feature>
<comment type="similarity">
    <text evidence="1">Belongs to the YciI family.</text>
</comment>
<accession>A0A3M9M788</accession>
<dbReference type="Proteomes" id="UP000271678">
    <property type="component" value="Unassembled WGS sequence"/>
</dbReference>
<reference evidence="3 4" key="1">
    <citation type="submission" date="2018-11" db="EMBL/GenBank/DDBJ databases">
        <title>Draft genome of Simplicispira Flexivirga sp. BO-16.</title>
        <authorList>
            <person name="Im W.T."/>
        </authorList>
    </citation>
    <scope>NUCLEOTIDE SEQUENCE [LARGE SCALE GENOMIC DNA]</scope>
    <source>
        <strain evidence="3 4">BO-16</strain>
    </source>
</reference>
<sequence length="106" mass="11791">MLVCWDQHDDVEIRAEDLPDDGEDPMRGWLQQTGERRLHGWQLQPPALATTVRRLDGTTVVTDGPFAETKEQIGGYDLLEVSDRAEAIAIAAAHGLQTRDLRPVMG</sequence>
<evidence type="ECO:0000259" key="2">
    <source>
        <dbReference type="Pfam" id="PF03795"/>
    </source>
</evidence>
<dbReference type="AlphaFoldDB" id="A0A3M9M788"/>
<dbReference type="InterPro" id="IPR011008">
    <property type="entry name" value="Dimeric_a/b-barrel"/>
</dbReference>
<dbReference type="PANTHER" id="PTHR35174:SF3">
    <property type="entry name" value="BLL7171 PROTEIN"/>
    <property type="match status" value="1"/>
</dbReference>
<dbReference type="PANTHER" id="PTHR35174">
    <property type="entry name" value="BLL7171 PROTEIN-RELATED"/>
    <property type="match status" value="1"/>
</dbReference>
<dbReference type="Pfam" id="PF03795">
    <property type="entry name" value="YCII"/>
    <property type="match status" value="1"/>
</dbReference>
<dbReference type="InterPro" id="IPR005545">
    <property type="entry name" value="YCII"/>
</dbReference>
<gene>
    <name evidence="3" type="ORF">EFY87_11630</name>
</gene>
<keyword evidence="4" id="KW-1185">Reference proteome</keyword>
<evidence type="ECO:0000256" key="1">
    <source>
        <dbReference type="ARBA" id="ARBA00007689"/>
    </source>
</evidence>
<evidence type="ECO:0000313" key="4">
    <source>
        <dbReference type="Proteomes" id="UP000271678"/>
    </source>
</evidence>
<protein>
    <recommendedName>
        <fullName evidence="2">YCII-related domain-containing protein</fullName>
    </recommendedName>
</protein>
<name>A0A3M9M788_9MICO</name>
<comment type="caution">
    <text evidence="3">The sequence shown here is derived from an EMBL/GenBank/DDBJ whole genome shotgun (WGS) entry which is preliminary data.</text>
</comment>
<dbReference type="EMBL" id="RJJQ01000011">
    <property type="protein sequence ID" value="RNI21430.1"/>
    <property type="molecule type" value="Genomic_DNA"/>
</dbReference>
<evidence type="ECO:0000313" key="3">
    <source>
        <dbReference type="EMBL" id="RNI21430.1"/>
    </source>
</evidence>
<proteinExistence type="inferred from homology"/>
<dbReference type="Gene3D" id="3.30.70.1060">
    <property type="entry name" value="Dimeric alpha+beta barrel"/>
    <property type="match status" value="1"/>
</dbReference>
<dbReference type="OrthoDB" id="3212458at2"/>